<dbReference type="RefSeq" id="WP_188390861.1">
    <property type="nucleotide sequence ID" value="NZ_BMEV01000007.1"/>
</dbReference>
<dbReference type="GO" id="GO:0016757">
    <property type="term" value="F:glycosyltransferase activity"/>
    <property type="evidence" value="ECO:0007669"/>
    <property type="project" value="InterPro"/>
</dbReference>
<evidence type="ECO:0000313" key="3">
    <source>
        <dbReference type="EMBL" id="GGH70569.1"/>
    </source>
</evidence>
<dbReference type="EMBL" id="BMEV01000007">
    <property type="protein sequence ID" value="GGH70569.1"/>
    <property type="molecule type" value="Genomic_DNA"/>
</dbReference>
<evidence type="ECO:0000259" key="1">
    <source>
        <dbReference type="Pfam" id="PF00534"/>
    </source>
</evidence>
<dbReference type="Pfam" id="PF13439">
    <property type="entry name" value="Glyco_transf_4"/>
    <property type="match status" value="1"/>
</dbReference>
<dbReference type="Pfam" id="PF00534">
    <property type="entry name" value="Glycos_transf_1"/>
    <property type="match status" value="1"/>
</dbReference>
<gene>
    <name evidence="3" type="ORF">GCM10010978_05620</name>
</gene>
<reference evidence="3" key="1">
    <citation type="journal article" date="2014" name="Int. J. Syst. Evol. Microbiol.">
        <title>Complete genome sequence of Corynebacterium casei LMG S-19264T (=DSM 44701T), isolated from a smear-ripened cheese.</title>
        <authorList>
            <consortium name="US DOE Joint Genome Institute (JGI-PGF)"/>
            <person name="Walter F."/>
            <person name="Albersmeier A."/>
            <person name="Kalinowski J."/>
            <person name="Ruckert C."/>
        </authorList>
    </citation>
    <scope>NUCLEOTIDE SEQUENCE</scope>
    <source>
        <strain evidence="3">CGMCC 1.12360</strain>
    </source>
</reference>
<accession>A0A8J2ZR32</accession>
<feature type="domain" description="Glycosyl transferase family 1" evidence="1">
    <location>
        <begin position="168"/>
        <end position="330"/>
    </location>
</feature>
<proteinExistence type="predicted"/>
<feature type="domain" description="Glycosyltransferase subfamily 4-like N-terminal" evidence="2">
    <location>
        <begin position="16"/>
        <end position="163"/>
    </location>
</feature>
<dbReference type="InterPro" id="IPR001296">
    <property type="entry name" value="Glyco_trans_1"/>
</dbReference>
<dbReference type="InterPro" id="IPR028098">
    <property type="entry name" value="Glyco_trans_4-like_N"/>
</dbReference>
<dbReference type="PANTHER" id="PTHR12526">
    <property type="entry name" value="GLYCOSYLTRANSFERASE"/>
    <property type="match status" value="1"/>
</dbReference>
<name>A0A8J2ZR32_9BACI</name>
<dbReference type="Proteomes" id="UP000602050">
    <property type="component" value="Unassembled WGS sequence"/>
</dbReference>
<dbReference type="Gene3D" id="3.40.50.2000">
    <property type="entry name" value="Glycogen Phosphorylase B"/>
    <property type="match status" value="2"/>
</dbReference>
<evidence type="ECO:0000313" key="4">
    <source>
        <dbReference type="Proteomes" id="UP000602050"/>
    </source>
</evidence>
<reference evidence="3" key="2">
    <citation type="submission" date="2020-09" db="EMBL/GenBank/DDBJ databases">
        <authorList>
            <person name="Sun Q."/>
            <person name="Zhou Y."/>
        </authorList>
    </citation>
    <scope>NUCLEOTIDE SEQUENCE</scope>
    <source>
        <strain evidence="3">CGMCC 1.12360</strain>
    </source>
</reference>
<comment type="caution">
    <text evidence="3">The sequence shown here is derived from an EMBL/GenBank/DDBJ whole genome shotgun (WGS) entry which is preliminary data.</text>
</comment>
<sequence length="519" mass="60216">MKKLNILQIYDYMKLGGAETHIITLSRALMDRGHNVYIAGSFGPAVNAVKRENIPFLEIDPPEENKLLENAWKIVEIIDYYNIDVIHVHPFQSQNVVALVNILRDIPVVTTIHGSYLTPSVEKLECFYNNFIFVSQESLDFHLEEGLLNKKNCYVVPNCVKIEANEISLHSKKDSLQIAYISRIDTDKLPSIVFFVECVEQLTKQMDIQVEIIGSGNQFSYLKDLIDKINRNSSKEVINLINGSDNINQHITKSDIVVGVGRVILEALALGKIPICIGNNNYVGIVNAKTLKKISNVNFTDRNTHNPHKKELFIEDINSILEKPEKVKKEIQESLKYLLNHFDIKLSAKEHERIYLEIINNHHSKTFRSNSLKYLNHIDEIESINFAFELNNQGIKYQLDTMKNNKILLKPDFYSENDNWTAVFNNLGNHFDLDNTTVVIRIDYDYLDNIDEILEKISVVFDSLDKKFDLLIDYQYHDEVNEDLFLLEMDMFIVTNNNQQKYMYKCELFGCKIYRFKNQ</sequence>
<dbReference type="SUPFAM" id="SSF53756">
    <property type="entry name" value="UDP-Glycosyltransferase/glycogen phosphorylase"/>
    <property type="match status" value="1"/>
</dbReference>
<dbReference type="AlphaFoldDB" id="A0A8J2ZR32"/>
<keyword evidence="4" id="KW-1185">Reference proteome</keyword>
<protein>
    <recommendedName>
        <fullName evidence="5">Glycosyltransferase</fullName>
    </recommendedName>
</protein>
<organism evidence="3 4">
    <name type="scientific">Compostibacillus humi</name>
    <dbReference type="NCBI Taxonomy" id="1245525"/>
    <lineage>
        <taxon>Bacteria</taxon>
        <taxon>Bacillati</taxon>
        <taxon>Bacillota</taxon>
        <taxon>Bacilli</taxon>
        <taxon>Bacillales</taxon>
        <taxon>Bacillaceae</taxon>
        <taxon>Compostibacillus</taxon>
    </lineage>
</organism>
<evidence type="ECO:0000259" key="2">
    <source>
        <dbReference type="Pfam" id="PF13439"/>
    </source>
</evidence>
<evidence type="ECO:0008006" key="5">
    <source>
        <dbReference type="Google" id="ProtNLM"/>
    </source>
</evidence>